<proteinExistence type="predicted"/>
<dbReference type="InterPro" id="IPR017549">
    <property type="entry name" value="APMV_L690"/>
</dbReference>
<keyword evidence="2" id="KW-0732">Signal</keyword>
<dbReference type="EMBL" id="JACHJJ010000023">
    <property type="protein sequence ID" value="MBB5966338.1"/>
    <property type="molecule type" value="Genomic_DNA"/>
</dbReference>
<dbReference type="RefSeq" id="WP_184946391.1">
    <property type="nucleotide sequence ID" value="NZ_BAAAWZ010000001.1"/>
</dbReference>
<evidence type="ECO:0000313" key="4">
    <source>
        <dbReference type="Proteomes" id="UP000562352"/>
    </source>
</evidence>
<evidence type="ECO:0000256" key="2">
    <source>
        <dbReference type="SAM" id="SignalP"/>
    </source>
</evidence>
<organism evidence="3 4">
    <name type="scientific">Planomonospora venezuelensis</name>
    <dbReference type="NCBI Taxonomy" id="1999"/>
    <lineage>
        <taxon>Bacteria</taxon>
        <taxon>Bacillati</taxon>
        <taxon>Actinomycetota</taxon>
        <taxon>Actinomycetes</taxon>
        <taxon>Streptosporangiales</taxon>
        <taxon>Streptosporangiaceae</taxon>
        <taxon>Planomonospora</taxon>
    </lineage>
</organism>
<evidence type="ECO:0000313" key="3">
    <source>
        <dbReference type="EMBL" id="MBB5966338.1"/>
    </source>
</evidence>
<evidence type="ECO:0000256" key="1">
    <source>
        <dbReference type="SAM" id="MobiDB-lite"/>
    </source>
</evidence>
<dbReference type="Proteomes" id="UP000562352">
    <property type="component" value="Unassembled WGS sequence"/>
</dbReference>
<feature type="region of interest" description="Disordered" evidence="1">
    <location>
        <begin position="363"/>
        <end position="394"/>
    </location>
</feature>
<feature type="signal peptide" evidence="2">
    <location>
        <begin position="1"/>
        <end position="22"/>
    </location>
</feature>
<name>A0A841DDG4_PLAVE</name>
<feature type="chain" id="PRO_5032628508" evidence="2">
    <location>
        <begin position="23"/>
        <end position="394"/>
    </location>
</feature>
<feature type="compositionally biased region" description="Low complexity" evidence="1">
    <location>
        <begin position="369"/>
        <end position="394"/>
    </location>
</feature>
<keyword evidence="4" id="KW-1185">Reference proteome</keyword>
<comment type="caution">
    <text evidence="3">The sequence shown here is derived from an EMBL/GenBank/DDBJ whole genome shotgun (WGS) entry which is preliminary data.</text>
</comment>
<dbReference type="SUPFAM" id="SSF101898">
    <property type="entry name" value="NHL repeat"/>
    <property type="match status" value="1"/>
</dbReference>
<gene>
    <name evidence="3" type="ORF">FHS22_005629</name>
</gene>
<accession>A0A841DDG4</accession>
<protein>
    <submittedName>
        <fullName evidence="3">Uncharacterized protein (TIGR03118 family)</fullName>
    </submittedName>
</protein>
<reference evidence="3 4" key="1">
    <citation type="submission" date="2020-08" db="EMBL/GenBank/DDBJ databases">
        <title>Genomic Encyclopedia of Type Strains, Phase III (KMG-III): the genomes of soil and plant-associated and newly described type strains.</title>
        <authorList>
            <person name="Whitman W."/>
        </authorList>
    </citation>
    <scope>NUCLEOTIDE SEQUENCE [LARGE SCALE GENOMIC DNA]</scope>
    <source>
        <strain evidence="3 4">CECT 3303</strain>
    </source>
</reference>
<dbReference type="AlphaFoldDB" id="A0A841DDG4"/>
<sequence length="394" mass="40823">MRSRIVTVCTALLALGAGTAHAATQQTPDRPQSSGRFQTPDRYTVVNLVSDVRGRAAVTDPALVNPWGLAMGRTLWVSAAGSDLATVYSGGQGTVRRERTRVRIPGGRPTGQVVNPGREFVVKGAGGSGPATFIFTGPSGAITGWNAQADADDAVIGAFVRGADFKGLALARTDRGPLLLAADFARNRVHVFDGDFDRLRTHRRAFRDPGLPRDYSAFNVEVVGGAVLVAYAKRDPRTGRSVAGAGRGFVSRFDGDGRFLGRFAARGALNAPWAMTLAPRGFGRMSGALLVGNFGDGRILAYDPRTGRPLGALRAADGRPITLGGLWDLEPGTAATGGENALWFSAGSDGGAHGLLGLIRPAGARDRAPATPSAAPSTAAPPTAAPATTPPSSY</sequence>
<dbReference type="NCBIfam" id="TIGR03118">
    <property type="entry name" value="PEPCTERM_chp_1"/>
    <property type="match status" value="1"/>
</dbReference>